<feature type="binding site" evidence="18">
    <location>
        <position position="77"/>
    </location>
    <ligand>
        <name>pyridoxal 5'-phosphate</name>
        <dbReference type="ChEBI" id="CHEBI:597326"/>
    </ligand>
</feature>
<keyword evidence="9 17" id="KW-0694">RNA-binding</keyword>
<comment type="similarity">
    <text evidence="4 17">Belongs to the SepSecS family.</text>
</comment>
<comment type="function">
    <text evidence="2 17">Converts O-phosphoseryl-tRNA(Sec) to selenocysteinyl-tRNA(Sec) required for selenoprotein biosynthesis.</text>
</comment>
<reference evidence="21" key="1">
    <citation type="submission" date="2019-03" db="EMBL/GenBank/DDBJ databases">
        <title>Long read genome sequence of the mycoparasitic Pythium oligandrum ATCC 38472 isolated from sugarbeet rhizosphere.</title>
        <authorList>
            <person name="Gaulin E."/>
        </authorList>
    </citation>
    <scope>NUCLEOTIDE SEQUENCE</scope>
    <source>
        <strain evidence="21">ATCC 38472_TT</strain>
    </source>
</reference>
<dbReference type="SUPFAM" id="SSF53383">
    <property type="entry name" value="PLP-dependent transferases"/>
    <property type="match status" value="1"/>
</dbReference>
<name>A0A8K1FCN6_PYTOL</name>
<comment type="cofactor">
    <cofactor evidence="1 17 19">
        <name>pyridoxal 5'-phosphate</name>
        <dbReference type="ChEBI" id="CHEBI:597326"/>
    </cofactor>
</comment>
<evidence type="ECO:0000256" key="20">
    <source>
        <dbReference type="SAM" id="MobiDB-lite"/>
    </source>
</evidence>
<evidence type="ECO:0000256" key="9">
    <source>
        <dbReference type="ARBA" id="ARBA00022884"/>
    </source>
</evidence>
<evidence type="ECO:0000256" key="15">
    <source>
        <dbReference type="ARBA" id="ARBA00032693"/>
    </source>
</evidence>
<dbReference type="OrthoDB" id="10263545at2759"/>
<evidence type="ECO:0000256" key="16">
    <source>
        <dbReference type="ARBA" id="ARBA00048808"/>
    </source>
</evidence>
<dbReference type="Pfam" id="PF05889">
    <property type="entry name" value="SepSecS"/>
    <property type="match status" value="1"/>
</dbReference>
<evidence type="ECO:0000256" key="6">
    <source>
        <dbReference type="ARBA" id="ARBA00021963"/>
    </source>
</evidence>
<dbReference type="EC" id="2.9.1.2" evidence="5 17"/>
<evidence type="ECO:0000256" key="3">
    <source>
        <dbReference type="ARBA" id="ARBA00004822"/>
    </source>
</evidence>
<dbReference type="PANTHER" id="PTHR12944:SF2">
    <property type="entry name" value="O-PHOSPHOSERYL-TRNA(SEC) SELENIUM TRANSFERASE"/>
    <property type="match status" value="1"/>
</dbReference>
<accession>A0A8K1FCN6</accession>
<dbReference type="Proteomes" id="UP000794436">
    <property type="component" value="Unassembled WGS sequence"/>
</dbReference>
<dbReference type="GO" id="GO:0001717">
    <property type="term" value="P:conversion of seryl-tRNAsec to selenocys-tRNAsec"/>
    <property type="evidence" value="ECO:0007669"/>
    <property type="project" value="UniProtKB-UniRule"/>
</dbReference>
<feature type="site" description="May act as a substrate filter by repelling compounds with a negatively charged alpha-carboxylate" evidence="19">
    <location>
        <position position="76"/>
    </location>
</feature>
<dbReference type="NCBIfam" id="TIGR03531">
    <property type="entry name" value="selenium_SpcS"/>
    <property type="match status" value="1"/>
</dbReference>
<keyword evidence="17" id="KW-0963">Cytoplasm</keyword>
<feature type="binding site" evidence="18">
    <location>
        <position position="100"/>
    </location>
    <ligand>
        <name>substrate</name>
    </ligand>
</feature>
<dbReference type="PIRSF" id="PIRSF017689">
    <property type="entry name" value="SepSecS"/>
    <property type="match status" value="1"/>
</dbReference>
<dbReference type="UniPathway" id="UPA00906">
    <property type="reaction ID" value="UER00898"/>
</dbReference>
<evidence type="ECO:0000256" key="11">
    <source>
        <dbReference type="ARBA" id="ARBA00022917"/>
    </source>
</evidence>
<keyword evidence="7 17" id="KW-0820">tRNA-binding</keyword>
<dbReference type="InterPro" id="IPR015421">
    <property type="entry name" value="PyrdxlP-dep_Trfase_major"/>
</dbReference>
<dbReference type="GO" id="GO:0005737">
    <property type="term" value="C:cytoplasm"/>
    <property type="evidence" value="ECO:0007669"/>
    <property type="project" value="UniProtKB-SubCell"/>
</dbReference>
<dbReference type="InterPro" id="IPR008829">
    <property type="entry name" value="SepSecS/SepCysS"/>
</dbReference>
<feature type="binding site" evidence="18">
    <location>
        <position position="407"/>
    </location>
    <ligand>
        <name>tRNA</name>
        <dbReference type="ChEBI" id="CHEBI:17843"/>
    </ligand>
</feature>
<dbReference type="InterPro" id="IPR019872">
    <property type="entry name" value="Sec-tRNA_Se_transferase"/>
</dbReference>
<keyword evidence="22" id="KW-1185">Reference proteome</keyword>
<evidence type="ECO:0000256" key="8">
    <source>
        <dbReference type="ARBA" id="ARBA00022679"/>
    </source>
</evidence>
<comment type="subcellular location">
    <subcellularLocation>
        <location evidence="17">Cytoplasm</location>
    </subcellularLocation>
</comment>
<comment type="caution">
    <text evidence="21">The sequence shown here is derived from an EMBL/GenBank/DDBJ whole genome shotgun (WGS) entry which is preliminary data.</text>
</comment>
<evidence type="ECO:0000256" key="10">
    <source>
        <dbReference type="ARBA" id="ARBA00022898"/>
    </source>
</evidence>
<evidence type="ECO:0000256" key="14">
    <source>
        <dbReference type="ARBA" id="ARBA00032048"/>
    </source>
</evidence>
<evidence type="ECO:0000313" key="22">
    <source>
        <dbReference type="Proteomes" id="UP000794436"/>
    </source>
</evidence>
<feature type="modified residue" description="N6-(pyridoxal phosphate)lysine" evidence="19">
    <location>
        <position position="287"/>
    </location>
</feature>
<dbReference type="Gene3D" id="3.40.640.10">
    <property type="entry name" value="Type I PLP-dependent aspartate aminotransferase-like (Major domain)"/>
    <property type="match status" value="1"/>
</dbReference>
<feature type="binding site" evidence="18">
    <location>
        <position position="99"/>
    </location>
    <ligand>
        <name>substrate</name>
    </ligand>
</feature>
<evidence type="ECO:0000256" key="7">
    <source>
        <dbReference type="ARBA" id="ARBA00022555"/>
    </source>
</evidence>
<proteinExistence type="inferred from homology"/>
<evidence type="ECO:0000256" key="18">
    <source>
        <dbReference type="PIRSR" id="PIRSR017689-1"/>
    </source>
</evidence>
<dbReference type="PANTHER" id="PTHR12944">
    <property type="entry name" value="SOLUBLE LIVER ANTIGEN/LIVER PANCREAS ANTIGEN"/>
    <property type="match status" value="1"/>
</dbReference>
<feature type="binding site" evidence="18">
    <location>
        <position position="472"/>
    </location>
    <ligand>
        <name>tRNA</name>
        <dbReference type="ChEBI" id="CHEBI:17843"/>
    </ligand>
</feature>
<evidence type="ECO:0000256" key="4">
    <source>
        <dbReference type="ARBA" id="ARBA00007037"/>
    </source>
</evidence>
<keyword evidence="11 17" id="KW-0648">Protein biosynthesis</keyword>
<evidence type="ECO:0000256" key="5">
    <source>
        <dbReference type="ARBA" id="ARBA00012464"/>
    </source>
</evidence>
<feature type="binding site" evidence="18">
    <location>
        <position position="316"/>
    </location>
    <ligand>
        <name>substrate</name>
    </ligand>
</feature>
<feature type="binding site" evidence="18">
    <location>
        <position position="107"/>
    </location>
    <ligand>
        <name>substrate</name>
    </ligand>
</feature>
<comment type="catalytic activity">
    <reaction evidence="16 17">
        <text>O-phospho-L-seryl-tRNA(Sec) + selenophosphate + H2O = L-selenocysteinyl-tRNA(Sec) + 2 phosphate</text>
        <dbReference type="Rhea" id="RHEA:25041"/>
        <dbReference type="Rhea" id="RHEA-COMP:9743"/>
        <dbReference type="Rhea" id="RHEA-COMP:9947"/>
        <dbReference type="ChEBI" id="CHEBI:15377"/>
        <dbReference type="ChEBI" id="CHEBI:16144"/>
        <dbReference type="ChEBI" id="CHEBI:43474"/>
        <dbReference type="ChEBI" id="CHEBI:78551"/>
        <dbReference type="ChEBI" id="CHEBI:78573"/>
        <dbReference type="EC" id="2.9.1.2"/>
    </reaction>
</comment>
<keyword evidence="10 17" id="KW-0663">Pyridoxal phosphate</keyword>
<evidence type="ECO:0000256" key="1">
    <source>
        <dbReference type="ARBA" id="ARBA00001933"/>
    </source>
</evidence>
<dbReference type="EMBL" id="SPLM01000144">
    <property type="protein sequence ID" value="TMW57391.1"/>
    <property type="molecule type" value="Genomic_DNA"/>
</dbReference>
<protein>
    <recommendedName>
        <fullName evidence="6 17">O-phosphoseryl-tRNA(Sec) selenium transferase</fullName>
        <ecNumber evidence="5 17">2.9.1.2</ecNumber>
    </recommendedName>
    <alternativeName>
        <fullName evidence="13 17">Selenocysteine synthase</fullName>
    </alternativeName>
    <alternativeName>
        <fullName evidence="14 17">Selenocysteinyl-tRNA(Sec) synthase</fullName>
    </alternativeName>
    <alternativeName>
        <fullName evidence="15 17">Sep-tRNA:Sec-tRNA synthase</fullName>
    </alternativeName>
</protein>
<dbReference type="GO" id="GO:0001514">
    <property type="term" value="P:selenocysteine incorporation"/>
    <property type="evidence" value="ECO:0007669"/>
    <property type="project" value="TreeGrafter"/>
</dbReference>
<sequence length="491" mass="54071">MVLSEQQAALATTLVPLTYVQQGLDALRNREQLLTNLLAQRRVPDYGWDELSIEMLLQQLAAMDSNNFRTNIGAGEREARVFSSLVAKRHFYLCHGVGRSGDVAAVQPKAAGSSLLVQLSNALARHILREAGQRLAQAALVLPVATGMSLSMVLLTLKEQKPQARYVIWPRIDQKSCLKSILSAGLKPLVLANVLEDNGQLRTDMTGMKQLLEQYGSDEVLAVMTTTSCFAPRGFDRLVDVAQLCQEWNVGHVVNNAYGVQSSKCMHAINEAMRCGRVDAVVQSLDKNFLMPVGGAIVSSASEDIVQSVSKLYPGRASNSPSVDFFITMLQMGLNGYRRFLKERKELIKYMKQQLQTVASEIGERVVESPQNEISIAMTLDSFCDASADAATRSKQLTFFGAMLFSRGISGTRVVSRLDAKTIGGIEFRSYGAHFDDYPSPYLTFACAIGMTKDEIDQLITKLQKTIREWRKKQSSRTTTSTSTAEAEATT</sequence>
<dbReference type="GO" id="GO:0098621">
    <property type="term" value="F:O-phosphoseryl-tRNA(Sec) selenium transferase activity"/>
    <property type="evidence" value="ECO:0007669"/>
    <property type="project" value="UniProtKB-EC"/>
</dbReference>
<dbReference type="InterPro" id="IPR015424">
    <property type="entry name" value="PyrdxlP-dep_Trfase"/>
</dbReference>
<feature type="region of interest" description="Disordered" evidence="20">
    <location>
        <begin position="471"/>
        <end position="491"/>
    </location>
</feature>
<feature type="compositionally biased region" description="Low complexity" evidence="20">
    <location>
        <begin position="478"/>
        <end position="491"/>
    </location>
</feature>
<comment type="pathway">
    <text evidence="3 17">Aminoacyl-tRNA biosynthesis; selenocysteinyl-tRNA(Sec) biosynthesis; selenocysteinyl-tRNA(Sec) from L-seryl-tRNA(Sec) (archaeal/eukaryal route): step 2/2.</text>
</comment>
<organism evidence="21 22">
    <name type="scientific">Pythium oligandrum</name>
    <name type="common">Mycoparasitic fungus</name>
    <dbReference type="NCBI Taxonomy" id="41045"/>
    <lineage>
        <taxon>Eukaryota</taxon>
        <taxon>Sar</taxon>
        <taxon>Stramenopiles</taxon>
        <taxon>Oomycota</taxon>
        <taxon>Peronosporomycetes</taxon>
        <taxon>Pythiales</taxon>
        <taxon>Pythiaceae</taxon>
        <taxon>Pythium</taxon>
    </lineage>
</organism>
<evidence type="ECO:0000256" key="12">
    <source>
        <dbReference type="ARBA" id="ARBA00023266"/>
    </source>
</evidence>
<gene>
    <name evidence="21" type="ORF">Poli38472_003316</name>
</gene>
<keyword evidence="12 17" id="KW-0711">Selenium</keyword>
<keyword evidence="8 17" id="KW-0808">Transferase</keyword>
<evidence type="ECO:0000256" key="19">
    <source>
        <dbReference type="PIRSR" id="PIRSR017689-50"/>
    </source>
</evidence>
<evidence type="ECO:0000256" key="2">
    <source>
        <dbReference type="ARBA" id="ARBA00002552"/>
    </source>
</evidence>
<feature type="binding site" evidence="18">
    <location>
        <position position="274"/>
    </location>
    <ligand>
        <name>tRNA</name>
        <dbReference type="ChEBI" id="CHEBI:17843"/>
    </ligand>
</feature>
<dbReference type="AlphaFoldDB" id="A0A8K1FCN6"/>
<evidence type="ECO:0000313" key="21">
    <source>
        <dbReference type="EMBL" id="TMW57391.1"/>
    </source>
</evidence>
<evidence type="ECO:0000256" key="17">
    <source>
        <dbReference type="PIRNR" id="PIRNR017689"/>
    </source>
</evidence>
<evidence type="ECO:0000256" key="13">
    <source>
        <dbReference type="ARBA" id="ARBA00030669"/>
    </source>
</evidence>
<dbReference type="GO" id="GO:0000049">
    <property type="term" value="F:tRNA binding"/>
    <property type="evidence" value="ECO:0007669"/>
    <property type="project" value="UniProtKB-UniRule"/>
</dbReference>